<dbReference type="AlphaFoldDB" id="A0A5K1JXY1"/>
<feature type="coiled-coil region" evidence="1">
    <location>
        <begin position="674"/>
        <end position="701"/>
    </location>
</feature>
<evidence type="ECO:0000256" key="1">
    <source>
        <dbReference type="SAM" id="Coils"/>
    </source>
</evidence>
<organism evidence="2">
    <name type="scientific">Ganoderma boninense</name>
    <dbReference type="NCBI Taxonomy" id="34458"/>
    <lineage>
        <taxon>Eukaryota</taxon>
        <taxon>Fungi</taxon>
        <taxon>Dikarya</taxon>
        <taxon>Basidiomycota</taxon>
        <taxon>Agaricomycotina</taxon>
        <taxon>Agaricomycetes</taxon>
        <taxon>Polyporales</taxon>
        <taxon>Polyporaceae</taxon>
        <taxon>Ganoderma</taxon>
    </lineage>
</organism>
<name>A0A5K1JXY1_9APHY</name>
<sequence>MLARQLVRAGCAQDKVGLVLQTVSRALGHPISERMSAHTVRQAVLEAGIASDIQIGHSIRRGKAFTGSGDATTDRHINYEARHVLVTEPTEDGRGRTYKNFLVGVDSTPDHTSERQVHDWIEKFSHIVKTHNESPLSYLTEGDELNLEMCALKLKGMGGDHAADQIKTARGVAAWKKKMTCFVLGRDHVRGGLGAGTPGLSQANSEGDSAATSPVVELLNAEATASAIEAVGLASWETLSPEARVALFALHLKQATIHLGESLYDALPEVERRPLDVFLRLGCAMHKDLNAVKGGNAEMMAAWAELPDVIPPILLANKDNTSTLRDVNPELLVTMVNGSAAAEDLSPAELRAFESSTRGGVKLTNLAGSAFNNKDDKLGQHDTYVYYFAEKVPHLPRRRRRFPDTNNTRYQSHCTAAAELLAHHQDYVHFLELIRDRKVKPGFTNLEENVWKGLHDPATLTELAALTLYAQAVTHPYMRVARQPQNGLKLGPLHDQLKGYIQQLIDDPDALLHPDTTLSQDGPTAAMDGQQWEHPDAVTAVYQMLPKLPHLKFIFVRFLQGALKTWERFTREFEKGGAIDQASAGELEDICILPTNCQNEGILGLFRQWKRANPNGTLAYFNALAKSYINGTEDFIATYLDDEASQRHLRSAARDLDRSGHESERRKFLTDQAIEVAERNAREYAEKQKRVEEEMAVLRGRKLVLDREVVVRMTRDQMEEQLEVYRKVYRDPPALVPLKSHIPNRPDKLAVLLAAIERHSPRNSVDP</sequence>
<proteinExistence type="predicted"/>
<evidence type="ECO:0000313" key="2">
    <source>
        <dbReference type="EMBL" id="VWO97088.1"/>
    </source>
</evidence>
<reference evidence="2" key="1">
    <citation type="submission" date="2019-10" db="EMBL/GenBank/DDBJ databases">
        <authorList>
            <person name="Nor Muhammad N."/>
        </authorList>
    </citation>
    <scope>NUCLEOTIDE SEQUENCE</scope>
</reference>
<keyword evidence="1" id="KW-0175">Coiled coil</keyword>
<protein>
    <submittedName>
        <fullName evidence="2">N/A</fullName>
    </submittedName>
</protein>
<dbReference type="EMBL" id="LR726117">
    <property type="protein sequence ID" value="VWO97088.1"/>
    <property type="molecule type" value="Genomic_DNA"/>
</dbReference>
<accession>A0A5K1JXY1</accession>
<gene>
    <name evidence="2" type="primary">I1RHH3</name>
</gene>